<protein>
    <submittedName>
        <fullName evidence="1">Uncharacterized protein</fullName>
    </submittedName>
</protein>
<gene>
    <name evidence="1" type="ORF">J4Q44_G00213870</name>
</gene>
<name>A0AAN8LTV8_9TELE</name>
<reference evidence="1 2" key="1">
    <citation type="submission" date="2021-04" db="EMBL/GenBank/DDBJ databases">
        <authorList>
            <person name="De Guttry C."/>
            <person name="Zahm M."/>
            <person name="Klopp C."/>
            <person name="Cabau C."/>
            <person name="Louis A."/>
            <person name="Berthelot C."/>
            <person name="Parey E."/>
            <person name="Roest Crollius H."/>
            <person name="Montfort J."/>
            <person name="Robinson-Rechavi M."/>
            <person name="Bucao C."/>
            <person name="Bouchez O."/>
            <person name="Gislard M."/>
            <person name="Lluch J."/>
            <person name="Milhes M."/>
            <person name="Lampietro C."/>
            <person name="Lopez Roques C."/>
            <person name="Donnadieu C."/>
            <person name="Braasch I."/>
            <person name="Desvignes T."/>
            <person name="Postlethwait J."/>
            <person name="Bobe J."/>
            <person name="Wedekind C."/>
            <person name="Guiguen Y."/>
        </authorList>
    </citation>
    <scope>NUCLEOTIDE SEQUENCE [LARGE SCALE GENOMIC DNA]</scope>
    <source>
        <strain evidence="1">Cs_M1</strain>
        <tissue evidence="1">Blood</tissue>
    </source>
</reference>
<dbReference type="AlphaFoldDB" id="A0AAN8LTV8"/>
<comment type="caution">
    <text evidence="1">The sequence shown here is derived from an EMBL/GenBank/DDBJ whole genome shotgun (WGS) entry which is preliminary data.</text>
</comment>
<organism evidence="1 2">
    <name type="scientific">Coregonus suidteri</name>
    <dbReference type="NCBI Taxonomy" id="861788"/>
    <lineage>
        <taxon>Eukaryota</taxon>
        <taxon>Metazoa</taxon>
        <taxon>Chordata</taxon>
        <taxon>Craniata</taxon>
        <taxon>Vertebrata</taxon>
        <taxon>Euteleostomi</taxon>
        <taxon>Actinopterygii</taxon>
        <taxon>Neopterygii</taxon>
        <taxon>Teleostei</taxon>
        <taxon>Protacanthopterygii</taxon>
        <taxon>Salmoniformes</taxon>
        <taxon>Salmonidae</taxon>
        <taxon>Coregoninae</taxon>
        <taxon>Coregonus</taxon>
    </lineage>
</organism>
<evidence type="ECO:0000313" key="2">
    <source>
        <dbReference type="Proteomes" id="UP001356427"/>
    </source>
</evidence>
<feature type="non-terminal residue" evidence="1">
    <location>
        <position position="1"/>
    </location>
</feature>
<accession>A0AAN8LTV8</accession>
<evidence type="ECO:0000313" key="1">
    <source>
        <dbReference type="EMBL" id="KAK6308116.1"/>
    </source>
</evidence>
<dbReference type="Proteomes" id="UP001356427">
    <property type="component" value="Unassembled WGS sequence"/>
</dbReference>
<proteinExistence type="predicted"/>
<dbReference type="EMBL" id="JAGTTL010000019">
    <property type="protein sequence ID" value="KAK6308116.1"/>
    <property type="molecule type" value="Genomic_DNA"/>
</dbReference>
<sequence length="115" mass="12947">RYKLGTPVFREFFPLFSADPLKICQVGWGALLHSYFQVYPEMFDRVQVRALAGPLKDIQRVVPKPLLRCLGCVLRVVVMLEGEPSPQSEVLSALEQVFIKNLSVLCSVNLSLDPD</sequence>
<keyword evidence="2" id="KW-1185">Reference proteome</keyword>